<keyword evidence="3" id="KW-1185">Reference proteome</keyword>
<dbReference type="InParanoid" id="A0A0C3DF08"/>
<name>A0A0C3DF08_9AGAM</name>
<feature type="region of interest" description="Disordered" evidence="1">
    <location>
        <begin position="75"/>
        <end position="97"/>
    </location>
</feature>
<evidence type="ECO:0000313" key="2">
    <source>
        <dbReference type="EMBL" id="KIM54964.1"/>
    </source>
</evidence>
<organism evidence="2 3">
    <name type="scientific">Scleroderma citrinum Foug A</name>
    <dbReference type="NCBI Taxonomy" id="1036808"/>
    <lineage>
        <taxon>Eukaryota</taxon>
        <taxon>Fungi</taxon>
        <taxon>Dikarya</taxon>
        <taxon>Basidiomycota</taxon>
        <taxon>Agaricomycotina</taxon>
        <taxon>Agaricomycetes</taxon>
        <taxon>Agaricomycetidae</taxon>
        <taxon>Boletales</taxon>
        <taxon>Sclerodermatineae</taxon>
        <taxon>Sclerodermataceae</taxon>
        <taxon>Scleroderma</taxon>
    </lineage>
</organism>
<feature type="region of interest" description="Disordered" evidence="1">
    <location>
        <begin position="1"/>
        <end position="22"/>
    </location>
</feature>
<proteinExistence type="predicted"/>
<sequence>MNIDQRSVKSSRHSSLSCPRQNTIHFSQNAAANTQKSMPYNLRFTGSSTVYFPFGRGQEPTPISKANAWRKHTSDSLIAGTVPQDPSHYGEIAASPH</sequence>
<reference evidence="3" key="2">
    <citation type="submission" date="2015-01" db="EMBL/GenBank/DDBJ databases">
        <title>Evolutionary Origins and Diversification of the Mycorrhizal Mutualists.</title>
        <authorList>
            <consortium name="DOE Joint Genome Institute"/>
            <consortium name="Mycorrhizal Genomics Consortium"/>
            <person name="Kohler A."/>
            <person name="Kuo A."/>
            <person name="Nagy L.G."/>
            <person name="Floudas D."/>
            <person name="Copeland A."/>
            <person name="Barry K.W."/>
            <person name="Cichocki N."/>
            <person name="Veneault-Fourrey C."/>
            <person name="LaButti K."/>
            <person name="Lindquist E.A."/>
            <person name="Lipzen A."/>
            <person name="Lundell T."/>
            <person name="Morin E."/>
            <person name="Murat C."/>
            <person name="Riley R."/>
            <person name="Ohm R."/>
            <person name="Sun H."/>
            <person name="Tunlid A."/>
            <person name="Henrissat B."/>
            <person name="Grigoriev I.V."/>
            <person name="Hibbett D.S."/>
            <person name="Martin F."/>
        </authorList>
    </citation>
    <scope>NUCLEOTIDE SEQUENCE [LARGE SCALE GENOMIC DNA]</scope>
    <source>
        <strain evidence="3">Foug A</strain>
    </source>
</reference>
<evidence type="ECO:0000256" key="1">
    <source>
        <dbReference type="SAM" id="MobiDB-lite"/>
    </source>
</evidence>
<dbReference type="EMBL" id="KN822144">
    <property type="protein sequence ID" value="KIM54964.1"/>
    <property type="molecule type" value="Genomic_DNA"/>
</dbReference>
<dbReference type="Proteomes" id="UP000053989">
    <property type="component" value="Unassembled WGS sequence"/>
</dbReference>
<evidence type="ECO:0000313" key="3">
    <source>
        <dbReference type="Proteomes" id="UP000053989"/>
    </source>
</evidence>
<dbReference type="HOGENOM" id="CLU_2347920_0_0_1"/>
<reference evidence="2 3" key="1">
    <citation type="submission" date="2014-04" db="EMBL/GenBank/DDBJ databases">
        <authorList>
            <consortium name="DOE Joint Genome Institute"/>
            <person name="Kuo A."/>
            <person name="Kohler A."/>
            <person name="Nagy L.G."/>
            <person name="Floudas D."/>
            <person name="Copeland A."/>
            <person name="Barry K.W."/>
            <person name="Cichocki N."/>
            <person name="Veneault-Fourrey C."/>
            <person name="LaButti K."/>
            <person name="Lindquist E.A."/>
            <person name="Lipzen A."/>
            <person name="Lundell T."/>
            <person name="Morin E."/>
            <person name="Murat C."/>
            <person name="Sun H."/>
            <person name="Tunlid A."/>
            <person name="Henrissat B."/>
            <person name="Grigoriev I.V."/>
            <person name="Hibbett D.S."/>
            <person name="Martin F."/>
            <person name="Nordberg H.P."/>
            <person name="Cantor M.N."/>
            <person name="Hua S.X."/>
        </authorList>
    </citation>
    <scope>NUCLEOTIDE SEQUENCE [LARGE SCALE GENOMIC DNA]</scope>
    <source>
        <strain evidence="2 3">Foug A</strain>
    </source>
</reference>
<gene>
    <name evidence="2" type="ORF">SCLCIDRAFT_335773</name>
</gene>
<accession>A0A0C3DF08</accession>
<protein>
    <submittedName>
        <fullName evidence="2">Uncharacterized protein</fullName>
    </submittedName>
</protein>
<dbReference type="AlphaFoldDB" id="A0A0C3DF08"/>